<organism evidence="6">
    <name type="scientific">hydrothermal vent metagenome</name>
    <dbReference type="NCBI Taxonomy" id="652676"/>
    <lineage>
        <taxon>unclassified sequences</taxon>
        <taxon>metagenomes</taxon>
        <taxon>ecological metagenomes</taxon>
    </lineage>
</organism>
<dbReference type="EMBL" id="UOEM01000104">
    <property type="protein sequence ID" value="VAW17396.1"/>
    <property type="molecule type" value="Genomic_DNA"/>
</dbReference>
<keyword evidence="3 6" id="KW-0012">Acyltransferase</keyword>
<feature type="region of interest" description="Disordered" evidence="4">
    <location>
        <begin position="307"/>
        <end position="334"/>
    </location>
</feature>
<sequence>MAMQFGTMKDLIDRAQDFDPIKVAVVDAAQGLVIETLAEAHGLGIVEPALIGDPEAIKNVAKAHDWPLRDGWIIAASDDVAAAAKAVRMVRDGAADAVVKGNIHTDILLRALLDTDQGLRLPGRRVSHVFVTDIPAYPKLLGITDAAINITPDLSAKAQIVQNAVELFHLLGVKTPKVAALSAVETVTPAIVSTLDAACLTLMARRGQIGDALVDGPLAFDNAISAAAAAEKGIVSEVAGDADIVLAPDLVSGNILAKNLEYLAGAVAAGVVMGLSAPVALSSRADDPAARLAALALVSLIFHHSDKAAPPRPAPPEPSLHCAPQPEHACGPPP</sequence>
<dbReference type="InterPro" id="IPR012147">
    <property type="entry name" value="P_Ac_Bu_trans"/>
</dbReference>
<dbReference type="GO" id="GO:0008959">
    <property type="term" value="F:phosphate acetyltransferase activity"/>
    <property type="evidence" value="ECO:0007669"/>
    <property type="project" value="UniProtKB-EC"/>
</dbReference>
<evidence type="ECO:0000256" key="2">
    <source>
        <dbReference type="ARBA" id="ARBA00022679"/>
    </source>
</evidence>
<gene>
    <name evidence="6" type="ORF">MNBD_ALPHA09-1717</name>
</gene>
<dbReference type="PIRSF" id="PIRSF000428">
    <property type="entry name" value="P_Ac_trans"/>
    <property type="match status" value="1"/>
</dbReference>
<protein>
    <submittedName>
        <fullName evidence="6">Phosphate acetyltransferase</fullName>
        <ecNumber evidence="6">2.3.1.8</ecNumber>
    </submittedName>
</protein>
<dbReference type="SUPFAM" id="SSF53659">
    <property type="entry name" value="Isocitrate/Isopropylmalate dehydrogenase-like"/>
    <property type="match status" value="1"/>
</dbReference>
<feature type="domain" description="Phosphate acetyl/butaryl transferase" evidence="5">
    <location>
        <begin position="83"/>
        <end position="287"/>
    </location>
</feature>
<dbReference type="EC" id="2.3.1.8" evidence="6"/>
<dbReference type="InterPro" id="IPR002505">
    <property type="entry name" value="PTA_PTB"/>
</dbReference>
<evidence type="ECO:0000259" key="5">
    <source>
        <dbReference type="Pfam" id="PF01515"/>
    </source>
</evidence>
<accession>A0A3B0UCY7</accession>
<dbReference type="PANTHER" id="PTHR43356">
    <property type="entry name" value="PHOSPHATE ACETYLTRANSFERASE"/>
    <property type="match status" value="1"/>
</dbReference>
<dbReference type="AlphaFoldDB" id="A0A3B0UCY7"/>
<comment type="similarity">
    <text evidence="1">Belongs to the phosphate acetyltransferase and butyryltransferase family.</text>
</comment>
<dbReference type="PANTHER" id="PTHR43356:SF2">
    <property type="entry name" value="PHOSPHATE ACETYLTRANSFERASE"/>
    <property type="match status" value="1"/>
</dbReference>
<reference evidence="6" key="1">
    <citation type="submission" date="2018-06" db="EMBL/GenBank/DDBJ databases">
        <authorList>
            <person name="Zhirakovskaya E."/>
        </authorList>
    </citation>
    <scope>NUCLEOTIDE SEQUENCE</scope>
</reference>
<dbReference type="InterPro" id="IPR050500">
    <property type="entry name" value="Phos_Acetyltrans/Butyryltrans"/>
</dbReference>
<dbReference type="Gene3D" id="3.40.718.10">
    <property type="entry name" value="Isopropylmalate Dehydrogenase"/>
    <property type="match status" value="1"/>
</dbReference>
<evidence type="ECO:0000256" key="3">
    <source>
        <dbReference type="ARBA" id="ARBA00023315"/>
    </source>
</evidence>
<proteinExistence type="inferred from homology"/>
<evidence type="ECO:0000256" key="4">
    <source>
        <dbReference type="SAM" id="MobiDB-lite"/>
    </source>
</evidence>
<dbReference type="Pfam" id="PF01515">
    <property type="entry name" value="PTA_PTB"/>
    <property type="match status" value="1"/>
</dbReference>
<name>A0A3B0UCY7_9ZZZZ</name>
<dbReference type="NCBIfam" id="NF006045">
    <property type="entry name" value="PRK08190.1"/>
    <property type="match status" value="1"/>
</dbReference>
<keyword evidence="2 6" id="KW-0808">Transferase</keyword>
<evidence type="ECO:0000256" key="1">
    <source>
        <dbReference type="ARBA" id="ARBA00005656"/>
    </source>
</evidence>
<evidence type="ECO:0000313" key="6">
    <source>
        <dbReference type="EMBL" id="VAW17396.1"/>
    </source>
</evidence>